<sequence>MNTFEKSQILLLSLLAILLIIAPLLSSSLRTPYLYIITNLVIVALGAQAGLLSASSKPSDHDKKKGTISAAHQPVITPELAYSSDKWFPAHNDEDQRVASKCAQKKPMVVELEKSLSEKIVGSVKMESVKKCPSMPSLFFIGDGEADQGDLDEVTDYNHEVEEEEEIVELSGPELFAKAETLIGNFYKQLKMQREESWKKIHGSCQKAF</sequence>
<accession>A0A314XU34</accession>
<evidence type="ECO:0000313" key="2">
    <source>
        <dbReference type="EMBL" id="PQM39200.1"/>
    </source>
</evidence>
<name>A0A314XU34_PRUYE</name>
<dbReference type="Proteomes" id="UP000250321">
    <property type="component" value="Unassembled WGS sequence"/>
</dbReference>
<dbReference type="PANTHER" id="PTHR36887:SF1">
    <property type="entry name" value="OS01G0532300 PROTEIN"/>
    <property type="match status" value="1"/>
</dbReference>
<protein>
    <recommendedName>
        <fullName evidence="5">DUF4408 domain-containing protein</fullName>
    </recommendedName>
</protein>
<keyword evidence="1" id="KW-0812">Transmembrane</keyword>
<reference evidence="3 4" key="1">
    <citation type="submission" date="2018-02" db="EMBL/GenBank/DDBJ databases">
        <title>Draft genome of wild Prunus yedoensis var. nudiflora.</title>
        <authorList>
            <person name="Baek S."/>
            <person name="Kim J.-H."/>
            <person name="Choi K."/>
            <person name="Kim G.-B."/>
            <person name="Cho A."/>
            <person name="Jang H."/>
            <person name="Shin C.-H."/>
            <person name="Yu H.-J."/>
            <person name="Mun J.-H."/>
        </authorList>
    </citation>
    <scope>NUCLEOTIDE SEQUENCE [LARGE SCALE GENOMIC DNA]</scope>
    <source>
        <strain evidence="4">cv. Jeju island</strain>
        <tissue evidence="3">Leaf</tissue>
    </source>
</reference>
<dbReference type="InterPro" id="IPR008480">
    <property type="entry name" value="DUF761_pln"/>
</dbReference>
<dbReference type="EMBL" id="PJQY01002277">
    <property type="protein sequence ID" value="PQP95070.1"/>
    <property type="molecule type" value="Genomic_DNA"/>
</dbReference>
<gene>
    <name evidence="2" type="ORF">Pyn_02923</name>
    <name evidence="3" type="ORF">Pyn_05914</name>
</gene>
<evidence type="ECO:0008006" key="5">
    <source>
        <dbReference type="Google" id="ProtNLM"/>
    </source>
</evidence>
<dbReference type="Pfam" id="PF05553">
    <property type="entry name" value="DUF761"/>
    <property type="match status" value="1"/>
</dbReference>
<keyword evidence="1" id="KW-0472">Membrane</keyword>
<organism evidence="3 4">
    <name type="scientific">Prunus yedoensis var. nudiflora</name>
    <dbReference type="NCBI Taxonomy" id="2094558"/>
    <lineage>
        <taxon>Eukaryota</taxon>
        <taxon>Viridiplantae</taxon>
        <taxon>Streptophyta</taxon>
        <taxon>Embryophyta</taxon>
        <taxon>Tracheophyta</taxon>
        <taxon>Spermatophyta</taxon>
        <taxon>Magnoliopsida</taxon>
        <taxon>eudicotyledons</taxon>
        <taxon>Gunneridae</taxon>
        <taxon>Pentapetalae</taxon>
        <taxon>rosids</taxon>
        <taxon>fabids</taxon>
        <taxon>Rosales</taxon>
        <taxon>Rosaceae</taxon>
        <taxon>Amygdaloideae</taxon>
        <taxon>Amygdaleae</taxon>
        <taxon>Prunus</taxon>
    </lineage>
</organism>
<evidence type="ECO:0000313" key="4">
    <source>
        <dbReference type="Proteomes" id="UP000250321"/>
    </source>
</evidence>
<dbReference type="OrthoDB" id="1923900at2759"/>
<comment type="caution">
    <text evidence="3">The sequence shown here is derived from an EMBL/GenBank/DDBJ whole genome shotgun (WGS) entry which is preliminary data.</text>
</comment>
<dbReference type="AlphaFoldDB" id="A0A314XU34"/>
<evidence type="ECO:0000256" key="1">
    <source>
        <dbReference type="SAM" id="Phobius"/>
    </source>
</evidence>
<dbReference type="EMBL" id="PJQY01003227">
    <property type="protein sequence ID" value="PQM39200.1"/>
    <property type="molecule type" value="Genomic_DNA"/>
</dbReference>
<keyword evidence="4" id="KW-1185">Reference proteome</keyword>
<proteinExistence type="predicted"/>
<evidence type="ECO:0000313" key="3">
    <source>
        <dbReference type="EMBL" id="PQP95070.1"/>
    </source>
</evidence>
<dbReference type="PANTHER" id="PTHR36887">
    <property type="entry name" value="OS01G0532300 PROTEIN"/>
    <property type="match status" value="1"/>
</dbReference>
<feature type="transmembrane region" description="Helical" evidence="1">
    <location>
        <begin position="36"/>
        <end position="55"/>
    </location>
</feature>
<keyword evidence="1" id="KW-1133">Transmembrane helix</keyword>